<proteinExistence type="predicted"/>
<dbReference type="AlphaFoldDB" id="A0A7C1X4D5"/>
<gene>
    <name evidence="1" type="ORF">ENP47_09290</name>
</gene>
<sequence length="611" mass="65185">MNTPTVPPSTPVSTVLDREIPLVGWAIRIAPWALVLVVALAVRLYGFRTYPLSAHEAALASDAVALVTGGDLTLVGWTQPLPTILAALSFFLFGPGDGTARLPSLLAGLVAIIGMARLQPVLGRPVTLASAWLLALSPTLILASTRLDGAIVLVATLILIFAVLSQRSQELQPALALGVLAAALPLAHPLGWLLALAFALAGSWRWRAHPGSLSLAATSFIATLGLTSTALLTRPQGLALFLIESWTALWRDFLRVPAAHWTRPLLLLATDEFPMLVLAIVGTILIVRHGVSSWFALGAAVGALSLLLFGHGSLAALALQSLALSFLAGYGLSRLIGQVPWARFRQPWDTAALGASTLVALVSLSLLGRILAGPEGTVLAWIAGIVSLILLLAVTLWIALNIWRRAEAPQRTLLVLPLVALFILASRNAMLVNATTAYRPGTVLHDGDTAPGLLITIERIRRASTDLTMFQFDPRDPTGGHGLVVVLESTVAQPFAWYLRDFPQLQLATSTELPTAAQTAQVVVVPPNQQAVVAGVRPDLVWQPLPYQLTVPPTLESPWGHLFFGLIDPRDWREYISFLLYRRVAVLARPDSVLVGLSPDVAAHAGFPAVP</sequence>
<comment type="caution">
    <text evidence="1">The sequence shown here is derived from an EMBL/GenBank/DDBJ whole genome shotgun (WGS) entry which is preliminary data.</text>
</comment>
<dbReference type="PANTHER" id="PTHR41710">
    <property type="entry name" value="GLYCOSYL TRANSFERASE, FAMILY 39"/>
    <property type="match status" value="1"/>
</dbReference>
<reference evidence="1" key="1">
    <citation type="journal article" date="2020" name="mSystems">
        <title>Genome- and Community-Level Interaction Insights into Carbon Utilization and Element Cycling Functions of Hydrothermarchaeota in Hydrothermal Sediment.</title>
        <authorList>
            <person name="Zhou Z."/>
            <person name="Liu Y."/>
            <person name="Xu W."/>
            <person name="Pan J."/>
            <person name="Luo Z.H."/>
            <person name="Li M."/>
        </authorList>
    </citation>
    <scope>NUCLEOTIDE SEQUENCE [LARGE SCALE GENOMIC DNA]</scope>
    <source>
        <strain evidence="1">SpSt-222</strain>
    </source>
</reference>
<dbReference type="EMBL" id="DSJL01000011">
    <property type="protein sequence ID" value="HEF65775.1"/>
    <property type="molecule type" value="Genomic_DNA"/>
</dbReference>
<protein>
    <submittedName>
        <fullName evidence="1">Uncharacterized protein</fullName>
    </submittedName>
</protein>
<accession>A0A7C1X4D5</accession>
<dbReference type="PANTHER" id="PTHR41710:SF2">
    <property type="entry name" value="GLYCOSYL TRANSFERASE FAMILY 39_83 DOMAIN-CONTAINING PROTEIN"/>
    <property type="match status" value="1"/>
</dbReference>
<evidence type="ECO:0000313" key="1">
    <source>
        <dbReference type="EMBL" id="HEF65775.1"/>
    </source>
</evidence>
<dbReference type="InterPro" id="IPR019962">
    <property type="entry name" value="CHP03663"/>
</dbReference>
<organism evidence="1">
    <name type="scientific">Thermomicrobium roseum</name>
    <dbReference type="NCBI Taxonomy" id="500"/>
    <lineage>
        <taxon>Bacteria</taxon>
        <taxon>Pseudomonadati</taxon>
        <taxon>Thermomicrobiota</taxon>
        <taxon>Thermomicrobia</taxon>
        <taxon>Thermomicrobiales</taxon>
        <taxon>Thermomicrobiaceae</taxon>
        <taxon>Thermomicrobium</taxon>
    </lineage>
</organism>
<name>A0A7C1X4D5_THERO</name>